<dbReference type="RefSeq" id="WP_147166673.1">
    <property type="nucleotide sequence ID" value="NZ_VOOR01000010.1"/>
</dbReference>
<evidence type="ECO:0000313" key="2">
    <source>
        <dbReference type="Proteomes" id="UP000321580"/>
    </source>
</evidence>
<dbReference type="EMBL" id="VOOR01000010">
    <property type="protein sequence ID" value="TXB64906.1"/>
    <property type="molecule type" value="Genomic_DNA"/>
</dbReference>
<proteinExistence type="predicted"/>
<dbReference type="AlphaFoldDB" id="A0A5C6RR75"/>
<evidence type="ECO:0000313" key="1">
    <source>
        <dbReference type="EMBL" id="TXB64906.1"/>
    </source>
</evidence>
<protein>
    <submittedName>
        <fullName evidence="1">Gliding motility protein GldC</fullName>
    </submittedName>
</protein>
<dbReference type="NCBIfam" id="TIGR03515">
    <property type="entry name" value="GldC"/>
    <property type="match status" value="1"/>
</dbReference>
<dbReference type="InterPro" id="IPR019854">
    <property type="entry name" value="Motility-assoc_prot_GldC"/>
</dbReference>
<dbReference type="Pfam" id="PF19937">
    <property type="entry name" value="GldC-like"/>
    <property type="match status" value="1"/>
</dbReference>
<comment type="caution">
    <text evidence="1">The sequence shown here is derived from an EMBL/GenBank/DDBJ whole genome shotgun (WGS) entry which is preliminary data.</text>
</comment>
<sequence>MAHEVKRKSDIHISVGLDEENMPVEIEWASADAPAGPAPQDAKAFLLSIFDKDSKDTLRIDLWTRDMQVIEMDRFMFQTLRALADTYYKATQNAALASDMQRFVQYFGEQTEIIPKK</sequence>
<accession>A0A5C6RR75</accession>
<organism evidence="1 2">
    <name type="scientific">Phaeodactylibacter luteus</name>
    <dbReference type="NCBI Taxonomy" id="1564516"/>
    <lineage>
        <taxon>Bacteria</taxon>
        <taxon>Pseudomonadati</taxon>
        <taxon>Bacteroidota</taxon>
        <taxon>Saprospiria</taxon>
        <taxon>Saprospirales</taxon>
        <taxon>Haliscomenobacteraceae</taxon>
        <taxon>Phaeodactylibacter</taxon>
    </lineage>
</organism>
<reference evidence="1 2" key="1">
    <citation type="submission" date="2019-08" db="EMBL/GenBank/DDBJ databases">
        <title>Genome of Phaeodactylibacter luteus.</title>
        <authorList>
            <person name="Bowman J.P."/>
        </authorList>
    </citation>
    <scope>NUCLEOTIDE SEQUENCE [LARGE SCALE GENOMIC DNA]</scope>
    <source>
        <strain evidence="1 2">KCTC 42180</strain>
    </source>
</reference>
<name>A0A5C6RR75_9BACT</name>
<dbReference type="OrthoDB" id="893422at2"/>
<keyword evidence="2" id="KW-1185">Reference proteome</keyword>
<dbReference type="Proteomes" id="UP000321580">
    <property type="component" value="Unassembled WGS sequence"/>
</dbReference>
<gene>
    <name evidence="1" type="primary">gldC</name>
    <name evidence="1" type="ORF">FRY97_06690</name>
</gene>